<reference evidence="1" key="1">
    <citation type="journal article" date="2021" name="bioRxiv">
        <title>Whole Genome Assembly and Annotation of Northern Wild Rice, Zizania palustris L., Supports a Whole Genome Duplication in the Zizania Genus.</title>
        <authorList>
            <person name="Haas M."/>
            <person name="Kono T."/>
            <person name="Macchietto M."/>
            <person name="Millas R."/>
            <person name="McGilp L."/>
            <person name="Shao M."/>
            <person name="Duquette J."/>
            <person name="Hirsch C.N."/>
            <person name="Kimball J."/>
        </authorList>
    </citation>
    <scope>NUCLEOTIDE SEQUENCE</scope>
    <source>
        <tissue evidence="1">Fresh leaf tissue</tissue>
    </source>
</reference>
<organism evidence="1 2">
    <name type="scientific">Zizania palustris</name>
    <name type="common">Northern wild rice</name>
    <dbReference type="NCBI Taxonomy" id="103762"/>
    <lineage>
        <taxon>Eukaryota</taxon>
        <taxon>Viridiplantae</taxon>
        <taxon>Streptophyta</taxon>
        <taxon>Embryophyta</taxon>
        <taxon>Tracheophyta</taxon>
        <taxon>Spermatophyta</taxon>
        <taxon>Magnoliopsida</taxon>
        <taxon>Liliopsida</taxon>
        <taxon>Poales</taxon>
        <taxon>Poaceae</taxon>
        <taxon>BOP clade</taxon>
        <taxon>Oryzoideae</taxon>
        <taxon>Oryzeae</taxon>
        <taxon>Zizaniinae</taxon>
        <taxon>Zizania</taxon>
    </lineage>
</organism>
<name>A0A8J5SU46_ZIZPA</name>
<protein>
    <submittedName>
        <fullName evidence="1">Uncharacterized protein</fullName>
    </submittedName>
</protein>
<evidence type="ECO:0000313" key="2">
    <source>
        <dbReference type="Proteomes" id="UP000729402"/>
    </source>
</evidence>
<proteinExistence type="predicted"/>
<dbReference type="Proteomes" id="UP000729402">
    <property type="component" value="Unassembled WGS sequence"/>
</dbReference>
<gene>
    <name evidence="1" type="ORF">GUJ93_ZPchr0005g15333</name>
</gene>
<keyword evidence="2" id="KW-1185">Reference proteome</keyword>
<sequence>MLPSPRAIVVSRSCYHHHCLKPLSSLLFIMVDPIVGYGRAKAPWQIPSWDGVGRRNHNKSRRRTMEGGGVIATWGFGFGLRHRRRVVHDANVGLWLPCVGGIGTRRGSEDEGEGRRATGKRRKLKLPKLIRRGCHFCTALEAGFRRKPIG</sequence>
<evidence type="ECO:0000313" key="1">
    <source>
        <dbReference type="EMBL" id="KAG8069398.1"/>
    </source>
</evidence>
<dbReference type="AlphaFoldDB" id="A0A8J5SU46"/>
<accession>A0A8J5SU46</accession>
<reference evidence="1" key="2">
    <citation type="submission" date="2021-02" db="EMBL/GenBank/DDBJ databases">
        <authorList>
            <person name="Kimball J.A."/>
            <person name="Haas M.W."/>
            <person name="Macchietto M."/>
            <person name="Kono T."/>
            <person name="Duquette J."/>
            <person name="Shao M."/>
        </authorList>
    </citation>
    <scope>NUCLEOTIDE SEQUENCE</scope>
    <source>
        <tissue evidence="1">Fresh leaf tissue</tissue>
    </source>
</reference>
<comment type="caution">
    <text evidence="1">The sequence shown here is derived from an EMBL/GenBank/DDBJ whole genome shotgun (WGS) entry which is preliminary data.</text>
</comment>
<dbReference type="EMBL" id="JAAALK010000284">
    <property type="protein sequence ID" value="KAG8069398.1"/>
    <property type="molecule type" value="Genomic_DNA"/>
</dbReference>